<evidence type="ECO:0000256" key="6">
    <source>
        <dbReference type="SAM" id="MobiDB-lite"/>
    </source>
</evidence>
<keyword evidence="2" id="KW-0805">Transcription regulation</keyword>
<dbReference type="InterPro" id="IPR039425">
    <property type="entry name" value="RNA_pol_sigma-70-like"/>
</dbReference>
<keyword evidence="10" id="KW-1185">Reference proteome</keyword>
<keyword evidence="3" id="KW-0731">Sigma factor</keyword>
<dbReference type="GO" id="GO:0003677">
    <property type="term" value="F:DNA binding"/>
    <property type="evidence" value="ECO:0007669"/>
    <property type="project" value="UniProtKB-KW"/>
</dbReference>
<dbReference type="Gene3D" id="1.10.1740.10">
    <property type="match status" value="1"/>
</dbReference>
<dbReference type="InterPro" id="IPR013249">
    <property type="entry name" value="RNA_pol_sigma70_r4_t2"/>
</dbReference>
<dbReference type="InterPro" id="IPR014284">
    <property type="entry name" value="RNA_pol_sigma-70_dom"/>
</dbReference>
<keyword evidence="4" id="KW-0238">DNA-binding</keyword>
<dbReference type="PANTHER" id="PTHR43133">
    <property type="entry name" value="RNA POLYMERASE ECF-TYPE SIGMA FACTO"/>
    <property type="match status" value="1"/>
</dbReference>
<evidence type="ECO:0000256" key="1">
    <source>
        <dbReference type="ARBA" id="ARBA00010641"/>
    </source>
</evidence>
<sequence length="269" mass="30185">MWPRRRATEPFVYPVALPRAIPSLVSARRIIPSASFFAWPSASLATRAFVDSVDDVDELVRRARSGDRGAFSALYRMHREAVARLVFRMLGRASDIEDVVQEVFLQVHRSLGDFRGQSKFSTWIHRITVNVVLMIRRAERSRPVFADEPLATDNERDAGLLPDEEATLRRRLAAFKRLLDRISEKKRTVYVLHDIEGLAPAEIATIVDAPVLTVRTRLFYARRELAELMREEPALAQLVDEIGGLGAQLGASERSPQASNALPAEGKAT</sequence>
<evidence type="ECO:0000259" key="7">
    <source>
        <dbReference type="Pfam" id="PF04542"/>
    </source>
</evidence>
<comment type="caution">
    <text evidence="9">The sequence shown here is derived from an EMBL/GenBank/DDBJ whole genome shotgun (WGS) entry which is preliminary data.</text>
</comment>
<evidence type="ECO:0000313" key="10">
    <source>
        <dbReference type="Proteomes" id="UP000309215"/>
    </source>
</evidence>
<dbReference type="InterPro" id="IPR013324">
    <property type="entry name" value="RNA_pol_sigma_r3/r4-like"/>
</dbReference>
<dbReference type="SUPFAM" id="SSF88659">
    <property type="entry name" value="Sigma3 and sigma4 domains of RNA polymerase sigma factors"/>
    <property type="match status" value="1"/>
</dbReference>
<dbReference type="Proteomes" id="UP000309215">
    <property type="component" value="Unassembled WGS sequence"/>
</dbReference>
<reference evidence="9 10" key="1">
    <citation type="submission" date="2019-04" db="EMBL/GenBank/DDBJ databases">
        <authorList>
            <person name="Li Y."/>
            <person name="Wang J."/>
        </authorList>
    </citation>
    <scope>NUCLEOTIDE SEQUENCE [LARGE SCALE GENOMIC DNA]</scope>
    <source>
        <strain evidence="9 10">DSM 14668</strain>
    </source>
</reference>
<dbReference type="Gene3D" id="1.10.10.10">
    <property type="entry name" value="Winged helix-like DNA-binding domain superfamily/Winged helix DNA-binding domain"/>
    <property type="match status" value="1"/>
</dbReference>
<feature type="region of interest" description="Disordered" evidence="6">
    <location>
        <begin position="250"/>
        <end position="269"/>
    </location>
</feature>
<protein>
    <submittedName>
        <fullName evidence="9">RNA polymerase sigma factor</fullName>
    </submittedName>
</protein>
<dbReference type="GO" id="GO:0006352">
    <property type="term" value="P:DNA-templated transcription initiation"/>
    <property type="evidence" value="ECO:0007669"/>
    <property type="project" value="InterPro"/>
</dbReference>
<feature type="domain" description="RNA polymerase sigma-70 region 2" evidence="7">
    <location>
        <begin position="74"/>
        <end position="140"/>
    </location>
</feature>
<evidence type="ECO:0000259" key="8">
    <source>
        <dbReference type="Pfam" id="PF08281"/>
    </source>
</evidence>
<dbReference type="InterPro" id="IPR013325">
    <property type="entry name" value="RNA_pol_sigma_r2"/>
</dbReference>
<name>A0A4U1J093_9BACT</name>
<dbReference type="Pfam" id="PF08281">
    <property type="entry name" value="Sigma70_r4_2"/>
    <property type="match status" value="1"/>
</dbReference>
<feature type="domain" description="RNA polymerase sigma factor 70 region 4 type 2" evidence="8">
    <location>
        <begin position="174"/>
        <end position="225"/>
    </location>
</feature>
<organism evidence="9 10">
    <name type="scientific">Polyangium fumosum</name>
    <dbReference type="NCBI Taxonomy" id="889272"/>
    <lineage>
        <taxon>Bacteria</taxon>
        <taxon>Pseudomonadati</taxon>
        <taxon>Myxococcota</taxon>
        <taxon>Polyangia</taxon>
        <taxon>Polyangiales</taxon>
        <taxon>Polyangiaceae</taxon>
        <taxon>Polyangium</taxon>
    </lineage>
</organism>
<evidence type="ECO:0000313" key="9">
    <source>
        <dbReference type="EMBL" id="TKD00382.1"/>
    </source>
</evidence>
<evidence type="ECO:0000256" key="4">
    <source>
        <dbReference type="ARBA" id="ARBA00023125"/>
    </source>
</evidence>
<keyword evidence="5" id="KW-0804">Transcription</keyword>
<gene>
    <name evidence="9" type="ORF">E8A74_34360</name>
</gene>
<comment type="similarity">
    <text evidence="1">Belongs to the sigma-70 factor family. ECF subfamily.</text>
</comment>
<evidence type="ECO:0000256" key="3">
    <source>
        <dbReference type="ARBA" id="ARBA00023082"/>
    </source>
</evidence>
<dbReference type="PANTHER" id="PTHR43133:SF8">
    <property type="entry name" value="RNA POLYMERASE SIGMA FACTOR HI_1459-RELATED"/>
    <property type="match status" value="1"/>
</dbReference>
<evidence type="ECO:0000256" key="5">
    <source>
        <dbReference type="ARBA" id="ARBA00023163"/>
    </source>
</evidence>
<dbReference type="AlphaFoldDB" id="A0A4U1J093"/>
<dbReference type="GO" id="GO:0016987">
    <property type="term" value="F:sigma factor activity"/>
    <property type="evidence" value="ECO:0007669"/>
    <property type="project" value="UniProtKB-KW"/>
</dbReference>
<dbReference type="OrthoDB" id="9780326at2"/>
<dbReference type="NCBIfam" id="TIGR02937">
    <property type="entry name" value="sigma70-ECF"/>
    <property type="match status" value="1"/>
</dbReference>
<evidence type="ECO:0000256" key="2">
    <source>
        <dbReference type="ARBA" id="ARBA00023015"/>
    </source>
</evidence>
<proteinExistence type="inferred from homology"/>
<dbReference type="EMBL" id="SSMQ01000047">
    <property type="protein sequence ID" value="TKD00382.1"/>
    <property type="molecule type" value="Genomic_DNA"/>
</dbReference>
<dbReference type="InterPro" id="IPR007627">
    <property type="entry name" value="RNA_pol_sigma70_r2"/>
</dbReference>
<accession>A0A4U1J093</accession>
<dbReference type="SUPFAM" id="SSF88946">
    <property type="entry name" value="Sigma2 domain of RNA polymerase sigma factors"/>
    <property type="match status" value="1"/>
</dbReference>
<dbReference type="Pfam" id="PF04542">
    <property type="entry name" value="Sigma70_r2"/>
    <property type="match status" value="1"/>
</dbReference>
<dbReference type="InterPro" id="IPR036388">
    <property type="entry name" value="WH-like_DNA-bd_sf"/>
</dbReference>